<organism evidence="2 3">
    <name type="scientific">Mucispirillum schaedleri ASF457</name>
    <dbReference type="NCBI Taxonomy" id="1379858"/>
    <lineage>
        <taxon>Bacteria</taxon>
        <taxon>Pseudomonadati</taxon>
        <taxon>Deferribacterota</taxon>
        <taxon>Deferribacteres</taxon>
        <taxon>Deferribacterales</taxon>
        <taxon>Mucispirillaceae</taxon>
        <taxon>Mucispirillum</taxon>
    </lineage>
</organism>
<proteinExistence type="inferred from homology"/>
<dbReference type="InterPro" id="IPR036074">
    <property type="entry name" value="CbiD_sf"/>
</dbReference>
<dbReference type="AlphaFoldDB" id="V2QI54"/>
<dbReference type="GO" id="GO:0032259">
    <property type="term" value="P:methylation"/>
    <property type="evidence" value="ECO:0007669"/>
    <property type="project" value="UniProtKB-KW"/>
</dbReference>
<dbReference type="KEGG" id="msch:N508_001119"/>
<keyword evidence="1 2" id="KW-0489">Methyltransferase</keyword>
<dbReference type="RefSeq" id="WP_023275414.1">
    <property type="nucleotide sequence ID" value="NZ_CP097562.1"/>
</dbReference>
<dbReference type="OrthoDB" id="6439987at2"/>
<dbReference type="HAMAP" id="MF_00787">
    <property type="entry name" value="CbiD"/>
    <property type="match status" value="1"/>
</dbReference>
<evidence type="ECO:0000313" key="2">
    <source>
        <dbReference type="EMBL" id="USF24044.1"/>
    </source>
</evidence>
<dbReference type="EC" id="2.1.1.195" evidence="1"/>
<evidence type="ECO:0000256" key="1">
    <source>
        <dbReference type="HAMAP-Rule" id="MF_00787"/>
    </source>
</evidence>
<dbReference type="PANTHER" id="PTHR35863">
    <property type="entry name" value="COBALT-PRECORRIN-5B C(1)-METHYLTRANSFERASE"/>
    <property type="match status" value="1"/>
</dbReference>
<dbReference type="NCBIfam" id="TIGR00312">
    <property type="entry name" value="cbiD"/>
    <property type="match status" value="1"/>
</dbReference>
<comment type="similarity">
    <text evidence="1">Belongs to the CbiD family.</text>
</comment>
<gene>
    <name evidence="1 2" type="primary">cbiD</name>
    <name evidence="2" type="ORF">N508_001119</name>
</gene>
<evidence type="ECO:0000313" key="3">
    <source>
        <dbReference type="Proteomes" id="UP000017429"/>
    </source>
</evidence>
<comment type="catalytic activity">
    <reaction evidence="1">
        <text>Co-precorrin-5B + S-adenosyl-L-methionine = Co-precorrin-6A + S-adenosyl-L-homocysteine</text>
        <dbReference type="Rhea" id="RHEA:26285"/>
        <dbReference type="ChEBI" id="CHEBI:57856"/>
        <dbReference type="ChEBI" id="CHEBI:59789"/>
        <dbReference type="ChEBI" id="CHEBI:60063"/>
        <dbReference type="ChEBI" id="CHEBI:60064"/>
        <dbReference type="EC" id="2.1.1.195"/>
    </reaction>
</comment>
<sequence length="374" mass="41718">MEKIIKNGSKLKTGYTTGTCAQAAAKAAAVYLFTDKKFDYVEVNILSGKLLKIKIKSLEKYDDYAECSVIKESGDDPDVTNGIEIKAAVYKGYDKLIIDGGKGIGRVTKSGLKVPAGQAAINPVPRKMIAYEMEKVCLDYGYDKSFKVIISAEKGLETAKKTFNERLGIIGGISILGTTGIVEPMSEKALIDTICLEIDSQMEQGRKNILLTPGNYGRNAALEKFGIDIEKGIKISNYIGDTLDYLLYKQPERILIIGHAGKLSKTAGGIMNTHSNYADCRHEIFAAYAALCGAEKQVIEEIFNAVSTDEIDYILMRYNLHEKVWDIVINKIMENIKRRLQNKIQCEVMVFTNKENTWKYSSKALDFIKYFKDI</sequence>
<keyword evidence="3" id="KW-1185">Reference proteome</keyword>
<dbReference type="Proteomes" id="UP000017429">
    <property type="component" value="Chromosome"/>
</dbReference>
<comment type="pathway">
    <text evidence="1">Cofactor biosynthesis; adenosylcobalamin biosynthesis; cob(II)yrinate a,c-diamide from sirohydrochlorin (anaerobic route): step 6/10.</text>
</comment>
<comment type="function">
    <text evidence="1">Catalyzes the methylation of C-1 in cobalt-precorrin-5B to form cobalt-precorrin-6A.</text>
</comment>
<protein>
    <recommendedName>
        <fullName evidence="1">Cobalt-precorrin-5B C(1)-methyltransferase</fullName>
        <ecNumber evidence="1">2.1.1.195</ecNumber>
    </recommendedName>
    <alternativeName>
        <fullName evidence="1">Cobalt-precorrin-6A synthase</fullName>
    </alternativeName>
</protein>
<reference evidence="2" key="1">
    <citation type="journal article" date="2014" name="Genome Announc.">
        <title>Draft genome sequences of the altered schaedler flora, a defined bacterial community from gnotobiotic mice.</title>
        <authorList>
            <person name="Wannemuehler M.J."/>
            <person name="Overstreet A.M."/>
            <person name="Ward D.V."/>
            <person name="Phillips G.J."/>
        </authorList>
    </citation>
    <scope>NUCLEOTIDE SEQUENCE</scope>
    <source>
        <strain evidence="2">ASF457</strain>
    </source>
</reference>
<keyword evidence="1" id="KW-0169">Cobalamin biosynthesis</keyword>
<dbReference type="GO" id="GO:0008168">
    <property type="term" value="F:methyltransferase activity"/>
    <property type="evidence" value="ECO:0007669"/>
    <property type="project" value="UniProtKB-UniRule"/>
</dbReference>
<dbReference type="Pfam" id="PF01888">
    <property type="entry name" value="CbiD"/>
    <property type="match status" value="1"/>
</dbReference>
<dbReference type="InterPro" id="IPR002748">
    <property type="entry name" value="CbiD"/>
</dbReference>
<dbReference type="Gene3D" id="3.30.2110.10">
    <property type="entry name" value="CbiD-like"/>
    <property type="match status" value="1"/>
</dbReference>
<reference evidence="2" key="3">
    <citation type="submission" date="2022-06" db="EMBL/GenBank/DDBJ databases">
        <title>Resources to Facilitate Use of the Altered Schaedler Flora (ASF) Mouse Model to Study Microbiome Function.</title>
        <authorList>
            <person name="Proctor A."/>
            <person name="Parvinroo S."/>
            <person name="Richie T."/>
            <person name="Jia X."/>
            <person name="Lee S.T.M."/>
            <person name="Karp P.D."/>
            <person name="Paley S."/>
            <person name="Kostic A.D."/>
            <person name="Pierre J.F."/>
            <person name="Wannemuehler M.J."/>
            <person name="Phillips G.J."/>
        </authorList>
    </citation>
    <scope>NUCLEOTIDE SEQUENCE</scope>
    <source>
        <strain evidence="2">ASF457</strain>
    </source>
</reference>
<keyword evidence="1 2" id="KW-0808">Transferase</keyword>
<dbReference type="GO" id="GO:0019251">
    <property type="term" value="P:anaerobic cobalamin biosynthetic process"/>
    <property type="evidence" value="ECO:0007669"/>
    <property type="project" value="UniProtKB-UniRule"/>
</dbReference>
<dbReference type="eggNOG" id="COG1903">
    <property type="taxonomic scope" value="Bacteria"/>
</dbReference>
<dbReference type="EMBL" id="CP097562">
    <property type="protein sequence ID" value="USF24044.1"/>
    <property type="molecule type" value="Genomic_DNA"/>
</dbReference>
<dbReference type="PANTHER" id="PTHR35863:SF1">
    <property type="entry name" value="COBALT-PRECORRIN-5B C(1)-METHYLTRANSFERASE"/>
    <property type="match status" value="1"/>
</dbReference>
<accession>V2QI54</accession>
<reference evidence="2" key="2">
    <citation type="submission" date="2022-05" db="EMBL/GenBank/DDBJ databases">
        <authorList>
            <person name="Proctor A.L."/>
            <person name="Phillips G.J."/>
            <person name="Wannemuehler M.J."/>
        </authorList>
    </citation>
    <scope>NUCLEOTIDE SEQUENCE</scope>
    <source>
        <strain evidence="2">ASF457</strain>
    </source>
</reference>
<dbReference type="PIRSF" id="PIRSF026782">
    <property type="entry name" value="CbiD"/>
    <property type="match status" value="1"/>
</dbReference>
<dbReference type="SUPFAM" id="SSF111342">
    <property type="entry name" value="CbiD-like"/>
    <property type="match status" value="1"/>
</dbReference>
<keyword evidence="1" id="KW-0949">S-adenosyl-L-methionine</keyword>
<name>V2QI54_9BACT</name>